<dbReference type="Proteomes" id="UP001219934">
    <property type="component" value="Unassembled WGS sequence"/>
</dbReference>
<gene>
    <name evidence="1" type="ORF">JOQ06_017008</name>
</gene>
<comment type="caution">
    <text evidence="1">The sequence shown here is derived from an EMBL/GenBank/DDBJ whole genome shotgun (WGS) entry which is preliminary data.</text>
</comment>
<dbReference type="EMBL" id="JAPTMU010000011">
    <property type="protein sequence ID" value="KAJ4935475.1"/>
    <property type="molecule type" value="Genomic_DNA"/>
</dbReference>
<sequence>RKKSSRSLESKASIHTFFLRDDVSRRTTGRKQTITVRKMQKRLLSDTLKNLHRKFASENSDNVSYCLFCACRPFWVVTPTDADRATCQCKTHENLQFMADTLYSHGIVVSKNIEEMVDRTRLESTVELFFVSEEEVEAKTEVPALTPIKGTMRMHQVISVLPGHIKYRDISCFCQRQDGPLDCACFDLKVATVNGVPVTPPNQNEETPWRPAAVDSTHIGGWCVIKYDDDVYPGIIMDVEEDSIQVKCMHRNGVNKYFWPRPREDVSWYAEEQLLCLIPEPKALNKRSVQLEKRTWKYLENNFM</sequence>
<accession>A0AAD6B3E0</accession>
<proteinExistence type="predicted"/>
<name>A0AAD6B3E0_9TELE</name>
<evidence type="ECO:0000313" key="2">
    <source>
        <dbReference type="Proteomes" id="UP001219934"/>
    </source>
</evidence>
<evidence type="ECO:0000313" key="1">
    <source>
        <dbReference type="EMBL" id="KAJ4935475.1"/>
    </source>
</evidence>
<protein>
    <submittedName>
        <fullName evidence="1">Uncharacterized protein</fullName>
    </submittedName>
</protein>
<organism evidence="1 2">
    <name type="scientific">Pogonophryne albipinna</name>
    <dbReference type="NCBI Taxonomy" id="1090488"/>
    <lineage>
        <taxon>Eukaryota</taxon>
        <taxon>Metazoa</taxon>
        <taxon>Chordata</taxon>
        <taxon>Craniata</taxon>
        <taxon>Vertebrata</taxon>
        <taxon>Euteleostomi</taxon>
        <taxon>Actinopterygii</taxon>
        <taxon>Neopterygii</taxon>
        <taxon>Teleostei</taxon>
        <taxon>Neoteleostei</taxon>
        <taxon>Acanthomorphata</taxon>
        <taxon>Eupercaria</taxon>
        <taxon>Perciformes</taxon>
        <taxon>Notothenioidei</taxon>
        <taxon>Pogonophryne</taxon>
    </lineage>
</organism>
<keyword evidence="2" id="KW-1185">Reference proteome</keyword>
<dbReference type="AlphaFoldDB" id="A0AAD6B3E0"/>
<reference evidence="1" key="1">
    <citation type="submission" date="2022-11" db="EMBL/GenBank/DDBJ databases">
        <title>Chromosome-level genome of Pogonophryne albipinna.</title>
        <authorList>
            <person name="Jo E."/>
        </authorList>
    </citation>
    <scope>NUCLEOTIDE SEQUENCE</scope>
    <source>
        <strain evidence="1">SGF0006</strain>
        <tissue evidence="1">Muscle</tissue>
    </source>
</reference>
<feature type="non-terminal residue" evidence="1">
    <location>
        <position position="1"/>
    </location>
</feature>